<dbReference type="RefSeq" id="WP_340337845.1">
    <property type="nucleotide sequence ID" value="NZ_JBBKZS010000012.1"/>
</dbReference>
<evidence type="ECO:0000313" key="6">
    <source>
        <dbReference type="Proteomes" id="UP001367030"/>
    </source>
</evidence>
<keyword evidence="2" id="KW-0378">Hydrolase</keyword>
<comment type="caution">
    <text evidence="5">The sequence shown here is derived from an EMBL/GenBank/DDBJ whole genome shotgun (WGS) entry which is preliminary data.</text>
</comment>
<dbReference type="InterPro" id="IPR042171">
    <property type="entry name" value="Acyl-CoA_hotdog"/>
</dbReference>
<dbReference type="InterPro" id="IPR025652">
    <property type="entry name" value="TesB_C"/>
</dbReference>
<dbReference type="InterPro" id="IPR049449">
    <property type="entry name" value="TesB_ACOT8-like_N"/>
</dbReference>
<dbReference type="InterPro" id="IPR003703">
    <property type="entry name" value="Acyl_CoA_thio"/>
</dbReference>
<dbReference type="EMBL" id="JBBKZS010000012">
    <property type="protein sequence ID" value="MEJ8857775.1"/>
    <property type="molecule type" value="Genomic_DNA"/>
</dbReference>
<dbReference type="PANTHER" id="PTHR11066:SF34">
    <property type="entry name" value="ACYL-COENZYME A THIOESTERASE 8"/>
    <property type="match status" value="1"/>
</dbReference>
<keyword evidence="6" id="KW-1185">Reference proteome</keyword>
<dbReference type="Gene3D" id="2.40.160.210">
    <property type="entry name" value="Acyl-CoA thioesterase, double hotdog domain"/>
    <property type="match status" value="1"/>
</dbReference>
<dbReference type="Pfam" id="PF13622">
    <property type="entry name" value="4HBT_3"/>
    <property type="match status" value="1"/>
</dbReference>
<dbReference type="SUPFAM" id="SSF54637">
    <property type="entry name" value="Thioesterase/thiol ester dehydrase-isomerase"/>
    <property type="match status" value="2"/>
</dbReference>
<comment type="similarity">
    <text evidence="1">Belongs to the C/M/P thioester hydrolase family.</text>
</comment>
<dbReference type="Proteomes" id="UP001367030">
    <property type="component" value="Unassembled WGS sequence"/>
</dbReference>
<sequence>MSPTAAHADRIVNDLVTLLRLEQLGPDRFRGASEDIGTRNVFGGQVLGQSVMAACRTVDAERPIHSLHAYFLLAGDKREPIDYEVDRVRDGRSFATRRVSAWQKGRVIFTMMASFQVREPGAFEHQHPMPTAPSPDTLVSDAALRRALGDRLPSTIARAKFDAERPIEYRTVDPTDPLEPEPRSDDYQLWLRSLSKLPDDPVLHCALLAYASDHGLLRAALLPHGLSFMQPNLMAASLDHAMWFHRDFRIDDWLLYAIDSPNGVGSRGLCRGQIYSRDGRLVASVAQEGVVRVLDDDAAA</sequence>
<proteinExistence type="inferred from homology"/>
<reference evidence="5 6" key="1">
    <citation type="submission" date="2024-03" db="EMBL/GenBank/DDBJ databases">
        <title>Novel species of the genus Variovorax.</title>
        <authorList>
            <person name="Liu Q."/>
            <person name="Xin Y.-H."/>
        </authorList>
    </citation>
    <scope>NUCLEOTIDE SEQUENCE [LARGE SCALE GENOMIC DNA]</scope>
    <source>
        <strain evidence="5 6">KACC 18901</strain>
    </source>
</reference>
<dbReference type="Pfam" id="PF02551">
    <property type="entry name" value="Acyl_CoA_thio"/>
    <property type="match status" value="1"/>
</dbReference>
<feature type="domain" description="Acyl-CoA thioesterase 2 C-terminal" evidence="3">
    <location>
        <begin position="157"/>
        <end position="290"/>
    </location>
</feature>
<dbReference type="InterPro" id="IPR029069">
    <property type="entry name" value="HotDog_dom_sf"/>
</dbReference>
<evidence type="ECO:0000313" key="5">
    <source>
        <dbReference type="EMBL" id="MEJ8857775.1"/>
    </source>
</evidence>
<dbReference type="NCBIfam" id="TIGR00189">
    <property type="entry name" value="tesB"/>
    <property type="match status" value="1"/>
</dbReference>
<name>A0ABU8XD57_9BURK</name>
<protein>
    <submittedName>
        <fullName evidence="5">Acyl-CoA thioesterase II</fullName>
    </submittedName>
</protein>
<dbReference type="CDD" id="cd03444">
    <property type="entry name" value="Thioesterase_II_repeat1"/>
    <property type="match status" value="1"/>
</dbReference>
<organism evidence="5 6">
    <name type="scientific">Variovorax robiniae</name>
    <dbReference type="NCBI Taxonomy" id="1836199"/>
    <lineage>
        <taxon>Bacteria</taxon>
        <taxon>Pseudomonadati</taxon>
        <taxon>Pseudomonadota</taxon>
        <taxon>Betaproteobacteria</taxon>
        <taxon>Burkholderiales</taxon>
        <taxon>Comamonadaceae</taxon>
        <taxon>Variovorax</taxon>
    </lineage>
</organism>
<gene>
    <name evidence="5" type="primary">tesB</name>
    <name evidence="5" type="ORF">WKW79_24600</name>
</gene>
<dbReference type="PANTHER" id="PTHR11066">
    <property type="entry name" value="ACYL-COA THIOESTERASE"/>
    <property type="match status" value="1"/>
</dbReference>
<feature type="domain" description="Acyl-CoA thioesterase-like N-terminal HotDog" evidence="4">
    <location>
        <begin position="40"/>
        <end position="116"/>
    </location>
</feature>
<evidence type="ECO:0000259" key="3">
    <source>
        <dbReference type="Pfam" id="PF02551"/>
    </source>
</evidence>
<evidence type="ECO:0000259" key="4">
    <source>
        <dbReference type="Pfam" id="PF13622"/>
    </source>
</evidence>
<evidence type="ECO:0000256" key="1">
    <source>
        <dbReference type="ARBA" id="ARBA00006538"/>
    </source>
</evidence>
<evidence type="ECO:0000256" key="2">
    <source>
        <dbReference type="ARBA" id="ARBA00022801"/>
    </source>
</evidence>
<dbReference type="CDD" id="cd03445">
    <property type="entry name" value="Thioesterase_II_repeat2"/>
    <property type="match status" value="1"/>
</dbReference>
<accession>A0ABU8XD57</accession>